<feature type="region of interest" description="Disordered" evidence="1">
    <location>
        <begin position="1"/>
        <end position="21"/>
    </location>
</feature>
<name>A0A9J6BZ84_POLVA</name>
<proteinExistence type="predicted"/>
<feature type="compositionally biased region" description="Basic and acidic residues" evidence="1">
    <location>
        <begin position="76"/>
        <end position="98"/>
    </location>
</feature>
<protein>
    <submittedName>
        <fullName evidence="2">Uncharacterized protein</fullName>
    </submittedName>
</protein>
<reference evidence="2" key="1">
    <citation type="submission" date="2021-03" db="EMBL/GenBank/DDBJ databases">
        <title>Chromosome level genome of the anhydrobiotic midge Polypedilum vanderplanki.</title>
        <authorList>
            <person name="Yoshida Y."/>
            <person name="Kikawada T."/>
            <person name="Gusev O."/>
        </authorList>
    </citation>
    <scope>NUCLEOTIDE SEQUENCE</scope>
    <source>
        <strain evidence="2">NIAS01</strain>
        <tissue evidence="2">Whole body or cell culture</tissue>
    </source>
</reference>
<dbReference type="Proteomes" id="UP001107558">
    <property type="component" value="Chromosome 2"/>
</dbReference>
<gene>
    <name evidence="2" type="ORF">PVAND_005128</name>
</gene>
<organism evidence="2 3">
    <name type="scientific">Polypedilum vanderplanki</name>
    <name type="common">Sleeping chironomid midge</name>
    <dbReference type="NCBI Taxonomy" id="319348"/>
    <lineage>
        <taxon>Eukaryota</taxon>
        <taxon>Metazoa</taxon>
        <taxon>Ecdysozoa</taxon>
        <taxon>Arthropoda</taxon>
        <taxon>Hexapoda</taxon>
        <taxon>Insecta</taxon>
        <taxon>Pterygota</taxon>
        <taxon>Neoptera</taxon>
        <taxon>Endopterygota</taxon>
        <taxon>Diptera</taxon>
        <taxon>Nematocera</taxon>
        <taxon>Chironomoidea</taxon>
        <taxon>Chironomidae</taxon>
        <taxon>Chironominae</taxon>
        <taxon>Polypedilum</taxon>
        <taxon>Polypedilum</taxon>
    </lineage>
</organism>
<dbReference type="AlphaFoldDB" id="A0A9J6BZ84"/>
<evidence type="ECO:0000313" key="2">
    <source>
        <dbReference type="EMBL" id="KAG5675204.1"/>
    </source>
</evidence>
<evidence type="ECO:0000256" key="1">
    <source>
        <dbReference type="SAM" id="MobiDB-lite"/>
    </source>
</evidence>
<sequence length="98" mass="11480">MSEDPNKIRREKVKKEEEQKRKSIELLSAASQVYYESNELLFQHYNQILQIQPRSSQTKSESWSSSENQPRSSQKVSKDDTKLSKEKSTDKSQKDEAK</sequence>
<feature type="region of interest" description="Disordered" evidence="1">
    <location>
        <begin position="51"/>
        <end position="98"/>
    </location>
</feature>
<evidence type="ECO:0000313" key="3">
    <source>
        <dbReference type="Proteomes" id="UP001107558"/>
    </source>
</evidence>
<dbReference type="EMBL" id="JADBJN010000002">
    <property type="protein sequence ID" value="KAG5675204.1"/>
    <property type="molecule type" value="Genomic_DNA"/>
</dbReference>
<feature type="compositionally biased region" description="Low complexity" evidence="1">
    <location>
        <begin position="55"/>
        <end position="74"/>
    </location>
</feature>
<comment type="caution">
    <text evidence="2">The sequence shown here is derived from an EMBL/GenBank/DDBJ whole genome shotgun (WGS) entry which is preliminary data.</text>
</comment>
<keyword evidence="3" id="KW-1185">Reference proteome</keyword>
<accession>A0A9J6BZ84</accession>